<dbReference type="SUPFAM" id="SSF52540">
    <property type="entry name" value="P-loop containing nucleoside triphosphate hydrolases"/>
    <property type="match status" value="1"/>
</dbReference>
<keyword evidence="8 9" id="KW-0472">Membrane</keyword>
<dbReference type="AlphaFoldDB" id="A0A1G6YSE5"/>
<proteinExistence type="predicted"/>
<feature type="domain" description="ABC transporter" evidence="10">
    <location>
        <begin position="359"/>
        <end position="594"/>
    </location>
</feature>
<keyword evidence="5" id="KW-0547">Nucleotide-binding</keyword>
<dbReference type="GO" id="GO:0005886">
    <property type="term" value="C:plasma membrane"/>
    <property type="evidence" value="ECO:0007669"/>
    <property type="project" value="UniProtKB-SubCell"/>
</dbReference>
<dbReference type="SUPFAM" id="SSF90123">
    <property type="entry name" value="ABC transporter transmembrane region"/>
    <property type="match status" value="1"/>
</dbReference>
<evidence type="ECO:0000256" key="9">
    <source>
        <dbReference type="SAM" id="Phobius"/>
    </source>
</evidence>
<feature type="domain" description="ABC transmembrane type-1" evidence="11">
    <location>
        <begin position="44"/>
        <end position="326"/>
    </location>
</feature>
<protein>
    <submittedName>
        <fullName evidence="12">ATP-binding cassette, subfamily B</fullName>
    </submittedName>
</protein>
<keyword evidence="6 12" id="KW-0067">ATP-binding</keyword>
<dbReference type="Gene3D" id="1.20.1560.10">
    <property type="entry name" value="ABC transporter type 1, transmembrane domain"/>
    <property type="match status" value="1"/>
</dbReference>
<dbReference type="Proteomes" id="UP000199072">
    <property type="component" value="Unassembled WGS sequence"/>
</dbReference>
<dbReference type="Pfam" id="PF00005">
    <property type="entry name" value="ABC_tran"/>
    <property type="match status" value="1"/>
</dbReference>
<gene>
    <name evidence="12" type="ORF">SAMN05216464_10381</name>
</gene>
<reference evidence="12 13" key="1">
    <citation type="submission" date="2016-10" db="EMBL/GenBank/DDBJ databases">
        <authorList>
            <person name="de Groot N.N."/>
        </authorList>
    </citation>
    <scope>NUCLEOTIDE SEQUENCE [LARGE SCALE GENOMIC DNA]</scope>
    <source>
        <strain evidence="12 13">47C3B</strain>
    </source>
</reference>
<evidence type="ECO:0000256" key="3">
    <source>
        <dbReference type="ARBA" id="ARBA00022475"/>
    </source>
</evidence>
<evidence type="ECO:0000313" key="12">
    <source>
        <dbReference type="EMBL" id="SDD93329.1"/>
    </source>
</evidence>
<dbReference type="PANTHER" id="PTHR43394">
    <property type="entry name" value="ATP-DEPENDENT PERMEASE MDL1, MITOCHONDRIAL"/>
    <property type="match status" value="1"/>
</dbReference>
<evidence type="ECO:0000256" key="8">
    <source>
        <dbReference type="ARBA" id="ARBA00023136"/>
    </source>
</evidence>
<dbReference type="InterPro" id="IPR039421">
    <property type="entry name" value="Type_1_exporter"/>
</dbReference>
<dbReference type="PANTHER" id="PTHR43394:SF1">
    <property type="entry name" value="ATP-BINDING CASSETTE SUB-FAMILY B MEMBER 10, MITOCHONDRIAL"/>
    <property type="match status" value="1"/>
</dbReference>
<evidence type="ECO:0000259" key="11">
    <source>
        <dbReference type="PROSITE" id="PS50929"/>
    </source>
</evidence>
<evidence type="ECO:0000256" key="2">
    <source>
        <dbReference type="ARBA" id="ARBA00022448"/>
    </source>
</evidence>
<evidence type="ECO:0000256" key="1">
    <source>
        <dbReference type="ARBA" id="ARBA00004651"/>
    </source>
</evidence>
<dbReference type="InterPro" id="IPR003439">
    <property type="entry name" value="ABC_transporter-like_ATP-bd"/>
</dbReference>
<organism evidence="12 13">
    <name type="scientific">Mucilaginibacter pineti</name>
    <dbReference type="NCBI Taxonomy" id="1391627"/>
    <lineage>
        <taxon>Bacteria</taxon>
        <taxon>Pseudomonadati</taxon>
        <taxon>Bacteroidota</taxon>
        <taxon>Sphingobacteriia</taxon>
        <taxon>Sphingobacteriales</taxon>
        <taxon>Sphingobacteriaceae</taxon>
        <taxon>Mucilaginibacter</taxon>
    </lineage>
</organism>
<dbReference type="EMBL" id="FNAI01000003">
    <property type="protein sequence ID" value="SDD93329.1"/>
    <property type="molecule type" value="Genomic_DNA"/>
</dbReference>
<dbReference type="InterPro" id="IPR036640">
    <property type="entry name" value="ABC1_TM_sf"/>
</dbReference>
<dbReference type="PROSITE" id="PS50893">
    <property type="entry name" value="ABC_TRANSPORTER_2"/>
    <property type="match status" value="1"/>
</dbReference>
<dbReference type="SMART" id="SM00382">
    <property type="entry name" value="AAA"/>
    <property type="match status" value="1"/>
</dbReference>
<dbReference type="Gene3D" id="3.40.50.300">
    <property type="entry name" value="P-loop containing nucleotide triphosphate hydrolases"/>
    <property type="match status" value="1"/>
</dbReference>
<dbReference type="CDD" id="cd18547">
    <property type="entry name" value="ABC_6TM_Tm288_like"/>
    <property type="match status" value="1"/>
</dbReference>
<comment type="subcellular location">
    <subcellularLocation>
        <location evidence="1">Cell membrane</location>
        <topology evidence="1">Multi-pass membrane protein</topology>
    </subcellularLocation>
</comment>
<dbReference type="PROSITE" id="PS50929">
    <property type="entry name" value="ABC_TM1F"/>
    <property type="match status" value="1"/>
</dbReference>
<keyword evidence="3" id="KW-1003">Cell membrane</keyword>
<feature type="transmembrane region" description="Helical" evidence="9">
    <location>
        <begin position="84"/>
        <end position="108"/>
    </location>
</feature>
<keyword evidence="2" id="KW-0813">Transport</keyword>
<evidence type="ECO:0000256" key="4">
    <source>
        <dbReference type="ARBA" id="ARBA00022692"/>
    </source>
</evidence>
<evidence type="ECO:0000256" key="5">
    <source>
        <dbReference type="ARBA" id="ARBA00022741"/>
    </source>
</evidence>
<evidence type="ECO:0000256" key="6">
    <source>
        <dbReference type="ARBA" id="ARBA00022840"/>
    </source>
</evidence>
<keyword evidence="7 9" id="KW-1133">Transmembrane helix</keyword>
<dbReference type="GO" id="GO:0015421">
    <property type="term" value="F:ABC-type oligopeptide transporter activity"/>
    <property type="evidence" value="ECO:0007669"/>
    <property type="project" value="TreeGrafter"/>
</dbReference>
<feature type="transmembrane region" description="Helical" evidence="9">
    <location>
        <begin position="185"/>
        <end position="205"/>
    </location>
</feature>
<dbReference type="GO" id="GO:0016887">
    <property type="term" value="F:ATP hydrolysis activity"/>
    <property type="evidence" value="ECO:0007669"/>
    <property type="project" value="InterPro"/>
</dbReference>
<feature type="transmembrane region" description="Helical" evidence="9">
    <location>
        <begin position="159"/>
        <end position="179"/>
    </location>
</feature>
<dbReference type="Pfam" id="PF00664">
    <property type="entry name" value="ABC_membrane"/>
    <property type="match status" value="1"/>
</dbReference>
<keyword evidence="13" id="KW-1185">Reference proteome</keyword>
<dbReference type="FunFam" id="3.40.50.300:FF:000854">
    <property type="entry name" value="Multidrug ABC transporter ATP-binding protein"/>
    <property type="match status" value="1"/>
</dbReference>
<evidence type="ECO:0000259" key="10">
    <source>
        <dbReference type="PROSITE" id="PS50893"/>
    </source>
</evidence>
<dbReference type="InterPro" id="IPR003593">
    <property type="entry name" value="AAA+_ATPase"/>
</dbReference>
<sequence>MPKNITHKMNYDLNQLGKTQEKTSTLAGLKKLVQLIAHEKRTLLLAVLAILVNSTLNLLGPFIVGHTIDKYVVHKDFTGVLHNAILLLCMFLAALFTSYMQTTLMGGVGQRMLFALRNSIFNKLQQLPVDFFNKNKAGDLISRVNNDTDKLNQFFSQSLMQFIGNIATMVGAGIFLLLINIELGAAALSPAIVILLLTLALSPWIKKKNALNLKSVGGMSAEIQESLNNFKVIIAFNRRDYFRKRFEIANAQNYKTAIGAGLANNVFVPVYGLFASVAQLIVLAFGIYLIGTGQFSIGLLVSYLSYATLFYNPLRQLAALWTNFQLAMAGWDRISQILSLETNLPQIVAGVAEPSAALLEFRDVHFSYDESREILHNISFKLEQGKTYALVGPTGGGKTTTASLIARLYDPSEGLVLLNGKDIRSYDPVERSQKIGFILQEPFLFTGTVKDNILYGNELYKDYTNQQVEQVIKDANLGTLLAIFENGLDTPVLSGGDSISLGQKQLIAFMRAVLRNPELLILDEATANIDTITEQLLSDILNKLPKTTTRVIIAHRLNTIENADEIFFVNSGEVIRAGSLNDAMEMLLQGKRTS</sequence>
<feature type="transmembrane region" description="Helical" evidence="9">
    <location>
        <begin position="266"/>
        <end position="289"/>
    </location>
</feature>
<accession>A0A1G6YSE5</accession>
<dbReference type="InterPro" id="IPR011527">
    <property type="entry name" value="ABC1_TM_dom"/>
</dbReference>
<dbReference type="GO" id="GO:0005524">
    <property type="term" value="F:ATP binding"/>
    <property type="evidence" value="ECO:0007669"/>
    <property type="project" value="UniProtKB-KW"/>
</dbReference>
<dbReference type="InterPro" id="IPR027417">
    <property type="entry name" value="P-loop_NTPase"/>
</dbReference>
<name>A0A1G6YSE5_9SPHI</name>
<feature type="transmembrane region" description="Helical" evidence="9">
    <location>
        <begin position="43"/>
        <end position="64"/>
    </location>
</feature>
<evidence type="ECO:0000313" key="13">
    <source>
        <dbReference type="Proteomes" id="UP000199072"/>
    </source>
</evidence>
<dbReference type="STRING" id="1391627.SAMN05216464_10381"/>
<keyword evidence="4 9" id="KW-0812">Transmembrane</keyword>
<evidence type="ECO:0000256" key="7">
    <source>
        <dbReference type="ARBA" id="ARBA00022989"/>
    </source>
</evidence>